<dbReference type="Pfam" id="PF04586">
    <property type="entry name" value="Peptidase_S78"/>
    <property type="match status" value="1"/>
</dbReference>
<evidence type="ECO:0000313" key="6">
    <source>
        <dbReference type="EMBL" id="KAF4408660.1"/>
    </source>
</evidence>
<organism evidence="6 7">
    <name type="scientific">Streptomyces lycii</name>
    <dbReference type="NCBI Taxonomy" id="2654337"/>
    <lineage>
        <taxon>Bacteria</taxon>
        <taxon>Bacillati</taxon>
        <taxon>Actinomycetota</taxon>
        <taxon>Actinomycetes</taxon>
        <taxon>Kitasatosporales</taxon>
        <taxon>Streptomycetaceae</taxon>
        <taxon>Streptomyces</taxon>
    </lineage>
</organism>
<accession>A0ABQ7FIK0</accession>
<keyword evidence="3" id="KW-0378">Hydrolase</keyword>
<keyword evidence="2 6" id="KW-0645">Protease</keyword>
<gene>
    <name evidence="6" type="ORF">GCU69_13260</name>
</gene>
<comment type="caution">
    <text evidence="6">The sequence shown here is derived from an EMBL/GenBank/DDBJ whole genome shotgun (WGS) entry which is preliminary data.</text>
</comment>
<dbReference type="InterPro" id="IPR006433">
    <property type="entry name" value="Prohead_protease"/>
</dbReference>
<reference evidence="6 7" key="1">
    <citation type="submission" date="2019-10" db="EMBL/GenBank/DDBJ databases">
        <title>Streptomyces tenebrisbrunneis sp.nov., an endogenous actinomycete isolated from of Lycium ruthenicum.</title>
        <authorList>
            <person name="Ma L."/>
        </authorList>
    </citation>
    <scope>NUCLEOTIDE SEQUENCE [LARGE SCALE GENOMIC DNA]</scope>
    <source>
        <strain evidence="6 7">TRM 66187</strain>
    </source>
</reference>
<dbReference type="InterPro" id="IPR054613">
    <property type="entry name" value="Peptidase_S78_dom"/>
</dbReference>
<dbReference type="GO" id="GO:0006508">
    <property type="term" value="P:proteolysis"/>
    <property type="evidence" value="ECO:0007669"/>
    <property type="project" value="UniProtKB-KW"/>
</dbReference>
<evidence type="ECO:0000313" key="7">
    <source>
        <dbReference type="Proteomes" id="UP000621266"/>
    </source>
</evidence>
<dbReference type="Proteomes" id="UP000621266">
    <property type="component" value="Unassembled WGS sequence"/>
</dbReference>
<protein>
    <submittedName>
        <fullName evidence="6">HK97 family phage prohead protease</fullName>
    </submittedName>
</protein>
<proteinExistence type="predicted"/>
<dbReference type="GO" id="GO:0008233">
    <property type="term" value="F:peptidase activity"/>
    <property type="evidence" value="ECO:0007669"/>
    <property type="project" value="UniProtKB-KW"/>
</dbReference>
<dbReference type="EMBL" id="WHPN01000268">
    <property type="protein sequence ID" value="KAF4408660.1"/>
    <property type="molecule type" value="Genomic_DNA"/>
</dbReference>
<evidence type="ECO:0000259" key="5">
    <source>
        <dbReference type="Pfam" id="PF04586"/>
    </source>
</evidence>
<keyword evidence="7" id="KW-1185">Reference proteome</keyword>
<sequence>MGDSHYIARDLCRSVDFEPATADDESTGRNLTGYAAVFGAETEIDSWEGRFTEFIRKGAFRKSLRERTPVMQFDHGRHPLIGSIPIGRIEDVREDDHGLYTEATLSDNWLVQPIRDAIAERSVSGMSFRFEVVREQWYDEGGKKLTPQQAYERMWMSGPDAEPLRRELIELKVRELGPVVFPAYDQTEVGVRAAGMAHNLITTPDLVREIRRSLAQDSAAMDEVPEDPELRREVATALLLRNATPSPAADDAPVDDHPDSSSDGAPAVSHPPNERTQKLRAHIREITALMGDTIAALEDKES</sequence>
<evidence type="ECO:0000256" key="4">
    <source>
        <dbReference type="SAM" id="MobiDB-lite"/>
    </source>
</evidence>
<evidence type="ECO:0000256" key="1">
    <source>
        <dbReference type="ARBA" id="ARBA00022612"/>
    </source>
</evidence>
<feature type="domain" description="Prohead serine protease" evidence="5">
    <location>
        <begin position="24"/>
        <end position="198"/>
    </location>
</feature>
<dbReference type="NCBIfam" id="TIGR01543">
    <property type="entry name" value="proheadase_HK97"/>
    <property type="match status" value="1"/>
</dbReference>
<evidence type="ECO:0000256" key="2">
    <source>
        <dbReference type="ARBA" id="ARBA00022670"/>
    </source>
</evidence>
<keyword evidence="1" id="KW-1188">Viral release from host cell</keyword>
<feature type="region of interest" description="Disordered" evidence="4">
    <location>
        <begin position="244"/>
        <end position="281"/>
    </location>
</feature>
<evidence type="ECO:0000256" key="3">
    <source>
        <dbReference type="ARBA" id="ARBA00022801"/>
    </source>
</evidence>
<dbReference type="RefSeq" id="WP_156206144.1">
    <property type="nucleotide sequence ID" value="NZ_WHPN01000268.1"/>
</dbReference>
<feature type="compositionally biased region" description="Basic and acidic residues" evidence="4">
    <location>
        <begin position="272"/>
        <end position="281"/>
    </location>
</feature>
<name>A0ABQ7FIK0_9ACTN</name>